<dbReference type="Proteomes" id="UP000033358">
    <property type="component" value="Unassembled WGS sequence"/>
</dbReference>
<organism evidence="3 4">
    <name type="scientific">Candidatus Arcanibacter lacustris</name>
    <dbReference type="NCBI Taxonomy" id="1607817"/>
    <lineage>
        <taxon>Bacteria</taxon>
        <taxon>Pseudomonadati</taxon>
        <taxon>Pseudomonadota</taxon>
        <taxon>Alphaproteobacteria</taxon>
        <taxon>Rickettsiales</taxon>
        <taxon>Candidatus Arcanibacter</taxon>
    </lineage>
</organism>
<comment type="caution">
    <text evidence="3">The sequence shown here is derived from an EMBL/GenBank/DDBJ whole genome shotgun (WGS) entry which is preliminary data.</text>
</comment>
<dbReference type="EMBL" id="JYHA01000017">
    <property type="protein sequence ID" value="KKB96839.1"/>
    <property type="molecule type" value="Genomic_DNA"/>
</dbReference>
<reference evidence="3 4" key="1">
    <citation type="submission" date="2015-02" db="EMBL/GenBank/DDBJ databases">
        <title>Single cell genomics of a rare environmental alphaproteobacterium provides unique insights into Rickettsiaceae evolution.</title>
        <authorList>
            <person name="Martijn J."/>
            <person name="Schulz F."/>
            <person name="Zaremba-Niedzwiedzka K."/>
            <person name="Viklund J."/>
            <person name="Stepanauskas R."/>
            <person name="Andersson S.G.E."/>
            <person name="Horn M."/>
            <person name="Guy L."/>
            <person name="Ettema T.J.G."/>
        </authorList>
    </citation>
    <scope>NUCLEOTIDE SEQUENCE [LARGE SCALE GENOMIC DNA]</scope>
    <source>
        <strain evidence="3 4">SCGC AAA041-L04</strain>
    </source>
</reference>
<feature type="domain" description="Transposase IS204/IS1001/IS1096/IS1165 DDE" evidence="1">
    <location>
        <begin position="151"/>
        <end position="386"/>
    </location>
</feature>
<dbReference type="Pfam" id="PF01610">
    <property type="entry name" value="DDE_Tnp_ISL3"/>
    <property type="match status" value="1"/>
</dbReference>
<feature type="domain" description="Transposase IS204/IS1001/IS1096/IS1165 zinc-finger" evidence="2">
    <location>
        <begin position="34"/>
        <end position="78"/>
    </location>
</feature>
<dbReference type="NCBIfam" id="NF033550">
    <property type="entry name" value="transpos_ISL3"/>
    <property type="match status" value="1"/>
</dbReference>
<protein>
    <submittedName>
        <fullName evidence="3">Transposase</fullName>
    </submittedName>
</protein>
<dbReference type="InterPro" id="IPR047951">
    <property type="entry name" value="Transpos_ISL3"/>
</dbReference>
<evidence type="ECO:0000259" key="1">
    <source>
        <dbReference type="Pfam" id="PF01610"/>
    </source>
</evidence>
<keyword evidence="4" id="KW-1185">Reference proteome</keyword>
<gene>
    <name evidence="3" type="ORF">SZ25_00065</name>
</gene>
<dbReference type="PANTHER" id="PTHR33498">
    <property type="entry name" value="TRANSPOSASE FOR INSERTION SEQUENCE ELEMENT IS1557"/>
    <property type="match status" value="1"/>
</dbReference>
<dbReference type="InterPro" id="IPR029261">
    <property type="entry name" value="Transposase_Znf"/>
</dbReference>
<proteinExistence type="predicted"/>
<evidence type="ECO:0000313" key="4">
    <source>
        <dbReference type="Proteomes" id="UP000033358"/>
    </source>
</evidence>
<accession>A0A0F5MQI0</accession>
<evidence type="ECO:0000313" key="3">
    <source>
        <dbReference type="EMBL" id="KKB96839.1"/>
    </source>
</evidence>
<evidence type="ECO:0000259" key="2">
    <source>
        <dbReference type="Pfam" id="PF14690"/>
    </source>
</evidence>
<dbReference type="InterPro" id="IPR002560">
    <property type="entry name" value="Transposase_DDE"/>
</dbReference>
<dbReference type="PANTHER" id="PTHR33498:SF1">
    <property type="entry name" value="TRANSPOSASE FOR INSERTION SEQUENCE ELEMENT IS1557"/>
    <property type="match status" value="1"/>
</dbReference>
<dbReference type="AlphaFoldDB" id="A0A0F5MQI0"/>
<name>A0A0F5MQI0_9RICK</name>
<dbReference type="Pfam" id="PF14690">
    <property type="entry name" value="Zn_ribbon_ISL3"/>
    <property type="match status" value="1"/>
</dbReference>
<dbReference type="PATRIC" id="fig|1607817.3.peg.65"/>
<feature type="non-terminal residue" evidence="3">
    <location>
        <position position="387"/>
    </location>
</feature>
<sequence length="387" mass="45877">MPKFDNIVNLPGMRVKKCSGYDPVIMDVIYRRKAKCPHCGVKDLRKKDKFEREIKHTNIGLRKLVLRLTCFKYQCKLCLRYFNTRLPGIQKYRRSSETLRREVFVCHNQGISRKDLAGLVGLSTASIERCYHERYQIENKELKQRICPRVLGIDEHSFSKRSGYATTFCNLGKNKIFDVVKGKSARDLEGYLRSLEGREKVRVVCIDMSDSYHSIIRKWFPNAKIVADRFHVIRLINYYFIKQAQAIDPETKHKRGIIRLLRMHQKNMNIDQKARFDKYLENHLTIASMYEFKEKLVTCLLEKQQTKEKCKGLIPVFLKSIEHLKLSGFELLKTLGNTLDDWKDEIARMWRFTKSNGITEGFHRKMKLNQRRAYGFKNFENYRLRVK</sequence>